<evidence type="ECO:0000313" key="2">
    <source>
        <dbReference type="EMBL" id="KAF9614182.1"/>
    </source>
</evidence>
<name>A0A835M2N8_9MAGN</name>
<dbReference type="InterPro" id="IPR050307">
    <property type="entry name" value="Sterol_Desaturase_Related"/>
</dbReference>
<evidence type="ECO:0000313" key="3">
    <source>
        <dbReference type="Proteomes" id="UP000631114"/>
    </source>
</evidence>
<dbReference type="Proteomes" id="UP000631114">
    <property type="component" value="Unassembled WGS sequence"/>
</dbReference>
<dbReference type="AlphaFoldDB" id="A0A835M2N8"/>
<comment type="caution">
    <text evidence="2">The sequence shown here is derived from an EMBL/GenBank/DDBJ whole genome shotgun (WGS) entry which is preliminary data.</text>
</comment>
<accession>A0A835M2N8</accession>
<dbReference type="EMBL" id="JADFTS010000003">
    <property type="protein sequence ID" value="KAF9614182.1"/>
    <property type="molecule type" value="Genomic_DNA"/>
</dbReference>
<protein>
    <submittedName>
        <fullName evidence="2">Uncharacterized protein</fullName>
    </submittedName>
</protein>
<evidence type="ECO:0000256" key="1">
    <source>
        <dbReference type="SAM" id="MobiDB-lite"/>
    </source>
</evidence>
<gene>
    <name evidence="2" type="ORF">IFM89_015690</name>
</gene>
<dbReference type="OrthoDB" id="1658724at2759"/>
<feature type="region of interest" description="Disordered" evidence="1">
    <location>
        <begin position="1"/>
        <end position="46"/>
    </location>
</feature>
<feature type="compositionally biased region" description="Basic and acidic residues" evidence="1">
    <location>
        <begin position="9"/>
        <end position="26"/>
    </location>
</feature>
<organism evidence="2 3">
    <name type="scientific">Coptis chinensis</name>
    <dbReference type="NCBI Taxonomy" id="261450"/>
    <lineage>
        <taxon>Eukaryota</taxon>
        <taxon>Viridiplantae</taxon>
        <taxon>Streptophyta</taxon>
        <taxon>Embryophyta</taxon>
        <taxon>Tracheophyta</taxon>
        <taxon>Spermatophyta</taxon>
        <taxon>Magnoliopsida</taxon>
        <taxon>Ranunculales</taxon>
        <taxon>Ranunculaceae</taxon>
        <taxon>Coptidoideae</taxon>
        <taxon>Coptis</taxon>
    </lineage>
</organism>
<keyword evidence="3" id="KW-1185">Reference proteome</keyword>
<reference evidence="2 3" key="1">
    <citation type="submission" date="2020-10" db="EMBL/GenBank/DDBJ databases">
        <title>The Coptis chinensis genome and diversification of protoberbering-type alkaloids.</title>
        <authorList>
            <person name="Wang B."/>
            <person name="Shu S."/>
            <person name="Song C."/>
            <person name="Liu Y."/>
        </authorList>
    </citation>
    <scope>NUCLEOTIDE SEQUENCE [LARGE SCALE GENOMIC DNA]</scope>
    <source>
        <strain evidence="2">HL-2020</strain>
        <tissue evidence="2">Leaf</tissue>
    </source>
</reference>
<dbReference type="PANTHER" id="PTHR11863">
    <property type="entry name" value="STEROL DESATURASE"/>
    <property type="match status" value="1"/>
</dbReference>
<sequence>EEVVELDNVEERVPQEEEMETEKGEECIQQEGEAGLKKGEASDQQEEVDELEKAEDIGTNALLYNYNFPWSLTKYIPFYEGAEYHDYHHYVGGQNQSNFASVFTYCNYIYGTDVRQGNCYQKEHLGKVATSDVGVTWYRMWATTI</sequence>
<feature type="non-terminal residue" evidence="2">
    <location>
        <position position="1"/>
    </location>
</feature>
<proteinExistence type="predicted"/>